<evidence type="ECO:0000256" key="5">
    <source>
        <dbReference type="ARBA" id="ARBA00022692"/>
    </source>
</evidence>
<dbReference type="Pfam" id="PF13516">
    <property type="entry name" value="LRR_6"/>
    <property type="match status" value="1"/>
</dbReference>
<dbReference type="Pfam" id="PF00560">
    <property type="entry name" value="LRR_1"/>
    <property type="match status" value="4"/>
</dbReference>
<dbReference type="PANTHER" id="PTHR48063:SF101">
    <property type="entry name" value="LRR RECEPTOR-LIKE SERINE_THREONINE-PROTEIN KINASE FLS2"/>
    <property type="match status" value="1"/>
</dbReference>
<dbReference type="SUPFAM" id="SSF52047">
    <property type="entry name" value="RNI-like"/>
    <property type="match status" value="1"/>
</dbReference>
<dbReference type="FunFam" id="3.80.10.10:FF:000383">
    <property type="entry name" value="Leucine-rich repeat receptor protein kinase EMS1"/>
    <property type="match status" value="1"/>
</dbReference>
<dbReference type="SUPFAM" id="SSF52058">
    <property type="entry name" value="L domain-like"/>
    <property type="match status" value="2"/>
</dbReference>
<dbReference type="PANTHER" id="PTHR48063">
    <property type="entry name" value="LRR RECEPTOR-LIKE KINASE"/>
    <property type="match status" value="1"/>
</dbReference>
<evidence type="ECO:0000259" key="14">
    <source>
        <dbReference type="Pfam" id="PF08263"/>
    </source>
</evidence>
<name>A0AA38YYR6_VITRO</name>
<evidence type="ECO:0000313" key="17">
    <source>
        <dbReference type="Proteomes" id="UP001168098"/>
    </source>
</evidence>
<comment type="similarity">
    <text evidence="2">Belongs to the RLP family.</text>
</comment>
<dbReference type="SMART" id="SM00369">
    <property type="entry name" value="LRR_TYP"/>
    <property type="match status" value="12"/>
</dbReference>
<gene>
    <name evidence="16" type="ORF">PVL29_020988</name>
</gene>
<dbReference type="GO" id="GO:0005886">
    <property type="term" value="C:plasma membrane"/>
    <property type="evidence" value="ECO:0007669"/>
    <property type="project" value="UniProtKB-SubCell"/>
</dbReference>
<keyword evidence="5 12" id="KW-0812">Transmembrane</keyword>
<keyword evidence="10" id="KW-0675">Receptor</keyword>
<evidence type="ECO:0000256" key="3">
    <source>
        <dbReference type="ARBA" id="ARBA00022475"/>
    </source>
</evidence>
<evidence type="ECO:0000256" key="4">
    <source>
        <dbReference type="ARBA" id="ARBA00022614"/>
    </source>
</evidence>
<keyword evidence="6 13" id="KW-0732">Signal</keyword>
<dbReference type="FunFam" id="3.80.10.10:FF:000095">
    <property type="entry name" value="LRR receptor-like serine/threonine-protein kinase GSO1"/>
    <property type="match status" value="1"/>
</dbReference>
<evidence type="ECO:0000256" key="8">
    <source>
        <dbReference type="ARBA" id="ARBA00022989"/>
    </source>
</evidence>
<dbReference type="FunFam" id="3.80.10.10:FF:001488">
    <property type="entry name" value="Receptor-like protein EIX1"/>
    <property type="match status" value="1"/>
</dbReference>
<dbReference type="PRINTS" id="PR00019">
    <property type="entry name" value="LEURICHRPT"/>
</dbReference>
<dbReference type="FunFam" id="3.80.10.10:FF:001358">
    <property type="entry name" value="Receptor like protein 29"/>
    <property type="match status" value="1"/>
</dbReference>
<feature type="domain" description="Disease resistance R13L4/SHOC-2-like LRR" evidence="15">
    <location>
        <begin position="393"/>
        <end position="592"/>
    </location>
</feature>
<dbReference type="InterPro" id="IPR055414">
    <property type="entry name" value="LRR_R13L4/SHOC2-like"/>
</dbReference>
<keyword evidence="4" id="KW-0433">Leucine-rich repeat</keyword>
<protein>
    <recommendedName>
        <fullName evidence="18">Leucine-rich repeat-containing N-terminal plant-type domain-containing protein</fullName>
    </recommendedName>
</protein>
<feature type="transmembrane region" description="Helical" evidence="12">
    <location>
        <begin position="1020"/>
        <end position="1043"/>
    </location>
</feature>
<evidence type="ECO:0000256" key="12">
    <source>
        <dbReference type="SAM" id="Phobius"/>
    </source>
</evidence>
<dbReference type="Gene3D" id="3.80.10.10">
    <property type="entry name" value="Ribonuclease Inhibitor"/>
    <property type="match status" value="5"/>
</dbReference>
<dbReference type="InterPro" id="IPR003591">
    <property type="entry name" value="Leu-rich_rpt_typical-subtyp"/>
</dbReference>
<dbReference type="InterPro" id="IPR001611">
    <property type="entry name" value="Leu-rich_rpt"/>
</dbReference>
<keyword evidence="8 12" id="KW-1133">Transmembrane helix</keyword>
<dbReference type="Pfam" id="PF08263">
    <property type="entry name" value="LRRNT_2"/>
    <property type="match status" value="1"/>
</dbReference>
<proteinExistence type="inferred from homology"/>
<keyword evidence="17" id="KW-1185">Reference proteome</keyword>
<evidence type="ECO:0000256" key="7">
    <source>
        <dbReference type="ARBA" id="ARBA00022737"/>
    </source>
</evidence>
<dbReference type="Pfam" id="PF23598">
    <property type="entry name" value="LRR_14"/>
    <property type="match status" value="1"/>
</dbReference>
<evidence type="ECO:0000256" key="13">
    <source>
        <dbReference type="SAM" id="SignalP"/>
    </source>
</evidence>
<sequence>MAGRSFQDLLSFLMLLLLCAKPGLGSVTGCKERERQALLHFKHGLVDDSGLLSSWGDDNRDCCQWRGVQCSNQSGHIIMLHLPAPPNEEYDECGIYPSLRGEISPSLLELEHLTHLDLSCNDFEGRHIPPFLGSLSRMQYLNLSHADFAQTVPTQLGNLSNLLSLDLSHNYYGLNSGNLEWLSRLSSLRHLDLSSVNLSEAIHWSQAINKLPSLIHLVLDDCLLPPIPPLTIPSLSHGNSSVPLVFVDLSMNALTSSIYPWLVNFSTTLLHLDLSFSDLNGSIPEYAFENMSSLEYLDLHLSDLDDEIPDTIGNMGSLAYLDLSGNQLWGSIPDTVGNMVLLSHLDLSYNQLQGSIPDTVGKMVLLSHLDLSFNQLQGSIPDTVGKMVLLSHLDLSDNQLQGSIPDTVGNMVSLVNLSLSENHLQGEIPKSLSNLCDLQTLELDRNNLSGQLAPDIVACANDTLVTLSLSDNQFSGSVPALIGFSSMRKLHLDFNQLNGTLPESVGQLANLQSLYIASNSLQGTINEAHLFNLSQLSYLDLSSNSLTFNMSLEWVPPFQLYSLRLASCKLGPRFPSWLRTQNCLSELDISNSEISDVPPDWFWNVTSTVYTLSISNNRMKGTLSNLSSKFGSLSSINMSSNCFEGSIPQLPYDVRLLDLSNNKLSGSISLLCTVENQLLLLDLSNNSLSGGLPNCWAQWERLEVLNLENNRFSGQIPNSFGSLQSIQTLHLRNNNLTGELPLSLKNCTSLRFIDLAKNRLSGKIPEWIGGSLPNLIVLNLGSNRFSGGICPELCQLKNIQILDLSSNNMLGVVPRCVGSFTAMTKKWSLAIAYNYSFAQLSGIESNISMVPEPKKHAYVDRALVKWKGREFVYKSTLGLVKSIDLSSNKLSGEILEEVIDLVELVSLNLSRNNLTGLIPTRIGQLKSLEVLDLSQNQLFGEIPASLVEISGLSVLDLSDNNLSGKIPQGTQLQSFNIDSYKGNPALCGLPLLKKCFEDEIKQDSPTHNIEDKIQQDGNDMWFYVSIALGFIVGFWGVCGTLLLNNSWRYAYFQFLNKIKDWLYVIIAINMARLQRSLQS</sequence>
<evidence type="ECO:0000259" key="15">
    <source>
        <dbReference type="Pfam" id="PF23598"/>
    </source>
</evidence>
<evidence type="ECO:0000256" key="1">
    <source>
        <dbReference type="ARBA" id="ARBA00004251"/>
    </source>
</evidence>
<dbReference type="EMBL" id="JARBHA010000016">
    <property type="protein sequence ID" value="KAJ9678943.1"/>
    <property type="molecule type" value="Genomic_DNA"/>
</dbReference>
<keyword evidence="3" id="KW-1003">Cell membrane</keyword>
<organism evidence="16 17">
    <name type="scientific">Vitis rotundifolia</name>
    <name type="common">Muscadine grape</name>
    <dbReference type="NCBI Taxonomy" id="103349"/>
    <lineage>
        <taxon>Eukaryota</taxon>
        <taxon>Viridiplantae</taxon>
        <taxon>Streptophyta</taxon>
        <taxon>Embryophyta</taxon>
        <taxon>Tracheophyta</taxon>
        <taxon>Spermatophyta</taxon>
        <taxon>Magnoliopsida</taxon>
        <taxon>eudicotyledons</taxon>
        <taxon>Gunneridae</taxon>
        <taxon>Pentapetalae</taxon>
        <taxon>rosids</taxon>
        <taxon>Vitales</taxon>
        <taxon>Vitaceae</taxon>
        <taxon>Viteae</taxon>
        <taxon>Vitis</taxon>
    </lineage>
</organism>
<feature type="signal peptide" evidence="13">
    <location>
        <begin position="1"/>
        <end position="25"/>
    </location>
</feature>
<evidence type="ECO:0000313" key="16">
    <source>
        <dbReference type="EMBL" id="KAJ9678943.1"/>
    </source>
</evidence>
<evidence type="ECO:0000256" key="10">
    <source>
        <dbReference type="ARBA" id="ARBA00023170"/>
    </source>
</evidence>
<keyword evidence="9 12" id="KW-0472">Membrane</keyword>
<dbReference type="AlphaFoldDB" id="A0AA38YYR6"/>
<dbReference type="FunFam" id="3.80.10.10:FF:001347">
    <property type="entry name" value="LRR receptor-like serine/threonine-protein kinase GSO2"/>
    <property type="match status" value="1"/>
</dbReference>
<keyword evidence="11" id="KW-0325">Glycoprotein</keyword>
<dbReference type="InterPro" id="IPR032675">
    <property type="entry name" value="LRR_dom_sf"/>
</dbReference>
<comment type="caution">
    <text evidence="16">The sequence shown here is derived from an EMBL/GenBank/DDBJ whole genome shotgun (WGS) entry which is preliminary data.</text>
</comment>
<evidence type="ECO:0000256" key="9">
    <source>
        <dbReference type="ARBA" id="ARBA00023136"/>
    </source>
</evidence>
<evidence type="ECO:0008006" key="18">
    <source>
        <dbReference type="Google" id="ProtNLM"/>
    </source>
</evidence>
<reference evidence="16 17" key="1">
    <citation type="journal article" date="2023" name="BMC Biotechnol.">
        <title>Vitis rotundifolia cv Carlos genome sequencing.</title>
        <authorList>
            <person name="Huff M."/>
            <person name="Hulse-Kemp A."/>
            <person name="Scheffler B."/>
            <person name="Youngblood R."/>
            <person name="Simpson S."/>
            <person name="Babiker E."/>
            <person name="Staton M."/>
        </authorList>
    </citation>
    <scope>NUCLEOTIDE SEQUENCE [LARGE SCALE GENOMIC DNA]</scope>
    <source>
        <tissue evidence="16">Leaf</tissue>
    </source>
</reference>
<dbReference type="InterPro" id="IPR013210">
    <property type="entry name" value="LRR_N_plant-typ"/>
</dbReference>
<evidence type="ECO:0000256" key="6">
    <source>
        <dbReference type="ARBA" id="ARBA00022729"/>
    </source>
</evidence>
<comment type="subcellular location">
    <subcellularLocation>
        <location evidence="1">Cell membrane</location>
        <topology evidence="1">Single-pass type I membrane protein</topology>
    </subcellularLocation>
</comment>
<dbReference type="FunFam" id="3.80.10.10:FF:000111">
    <property type="entry name" value="LRR receptor-like serine/threonine-protein kinase ERECTA"/>
    <property type="match status" value="1"/>
</dbReference>
<accession>A0AA38YYR6</accession>
<dbReference type="Pfam" id="PF13855">
    <property type="entry name" value="LRR_8"/>
    <property type="match status" value="3"/>
</dbReference>
<evidence type="ECO:0000256" key="2">
    <source>
        <dbReference type="ARBA" id="ARBA00009592"/>
    </source>
</evidence>
<feature type="domain" description="Leucine-rich repeat-containing N-terminal plant-type" evidence="14">
    <location>
        <begin position="33"/>
        <end position="71"/>
    </location>
</feature>
<feature type="chain" id="PRO_5041313112" description="Leucine-rich repeat-containing N-terminal plant-type domain-containing protein" evidence="13">
    <location>
        <begin position="26"/>
        <end position="1079"/>
    </location>
</feature>
<dbReference type="Proteomes" id="UP001168098">
    <property type="component" value="Unassembled WGS sequence"/>
</dbReference>
<evidence type="ECO:0000256" key="11">
    <source>
        <dbReference type="ARBA" id="ARBA00023180"/>
    </source>
</evidence>
<keyword evidence="7" id="KW-0677">Repeat</keyword>
<dbReference type="InterPro" id="IPR046956">
    <property type="entry name" value="RLP23-like"/>
</dbReference>